<dbReference type="Proteomes" id="UP000254808">
    <property type="component" value="Chromosome"/>
</dbReference>
<protein>
    <submittedName>
        <fullName evidence="5">Protein SCO1/2</fullName>
    </submittedName>
</protein>
<name>A0A345UP14_9BACT</name>
<dbReference type="CDD" id="cd02968">
    <property type="entry name" value="SCO"/>
    <property type="match status" value="1"/>
</dbReference>
<feature type="binding site" evidence="2">
    <location>
        <position position="190"/>
    </location>
    <ligand>
        <name>Cu cation</name>
        <dbReference type="ChEBI" id="CHEBI:23378"/>
    </ligand>
</feature>
<evidence type="ECO:0000256" key="4">
    <source>
        <dbReference type="SAM" id="Phobius"/>
    </source>
</evidence>
<feature type="binding site" evidence="2">
    <location>
        <position position="96"/>
    </location>
    <ligand>
        <name>Cu cation</name>
        <dbReference type="ChEBI" id="CHEBI:23378"/>
    </ligand>
</feature>
<dbReference type="Pfam" id="PF02630">
    <property type="entry name" value="SCO1-SenC"/>
    <property type="match status" value="1"/>
</dbReference>
<reference evidence="5 6" key="1">
    <citation type="submission" date="2018-03" db="EMBL/GenBank/DDBJ databases">
        <title>Phenotypic and genomic properties of Cyclonatronum proteinivorum gen. nov., sp. nov., a haloalkaliphilic bacteroidete from soda lakes possessing Na+-translocating rhodopsin.</title>
        <authorList>
            <person name="Toshchakov S.V."/>
            <person name="Korzhenkov A."/>
            <person name="Samarov N.I."/>
            <person name="Kublanov I.V."/>
            <person name="Muntyan M.S."/>
            <person name="Sorokin D.Y."/>
        </authorList>
    </citation>
    <scope>NUCLEOTIDE SEQUENCE [LARGE SCALE GENOMIC DNA]</scope>
    <source>
        <strain evidence="5 6">Omega</strain>
    </source>
</reference>
<keyword evidence="6" id="KW-1185">Reference proteome</keyword>
<keyword evidence="4" id="KW-0812">Transmembrane</keyword>
<dbReference type="InterPro" id="IPR003782">
    <property type="entry name" value="SCO1/SenC"/>
</dbReference>
<feature type="disulfide bond" description="Redox-active" evidence="3">
    <location>
        <begin position="96"/>
        <end position="100"/>
    </location>
</feature>
<evidence type="ECO:0000313" key="6">
    <source>
        <dbReference type="Proteomes" id="UP000254808"/>
    </source>
</evidence>
<dbReference type="PANTHER" id="PTHR12151">
    <property type="entry name" value="ELECTRON TRANSPORT PROTIN SCO1/SENC FAMILY MEMBER"/>
    <property type="match status" value="1"/>
</dbReference>
<dbReference type="Gene3D" id="3.40.30.10">
    <property type="entry name" value="Glutaredoxin"/>
    <property type="match status" value="1"/>
</dbReference>
<gene>
    <name evidence="5" type="ORF">CYPRO_2979</name>
</gene>
<organism evidence="5 6">
    <name type="scientific">Cyclonatronum proteinivorum</name>
    <dbReference type="NCBI Taxonomy" id="1457365"/>
    <lineage>
        <taxon>Bacteria</taxon>
        <taxon>Pseudomonadati</taxon>
        <taxon>Balneolota</taxon>
        <taxon>Balneolia</taxon>
        <taxon>Balneolales</taxon>
        <taxon>Cyclonatronaceae</taxon>
        <taxon>Cyclonatronum</taxon>
    </lineage>
</organism>
<evidence type="ECO:0000256" key="3">
    <source>
        <dbReference type="PIRSR" id="PIRSR603782-2"/>
    </source>
</evidence>
<dbReference type="KEGG" id="cprv:CYPRO_2979"/>
<evidence type="ECO:0000256" key="2">
    <source>
        <dbReference type="PIRSR" id="PIRSR603782-1"/>
    </source>
</evidence>
<keyword evidence="3" id="KW-1015">Disulfide bond</keyword>
<dbReference type="OrthoDB" id="9811998at2"/>
<accession>A0A345UP14</accession>
<dbReference type="InterPro" id="IPR036249">
    <property type="entry name" value="Thioredoxin-like_sf"/>
</dbReference>
<dbReference type="PANTHER" id="PTHR12151:SF8">
    <property type="entry name" value="THIOREDOXIN DOMAIN-CONTAINING PROTEIN"/>
    <property type="match status" value="1"/>
</dbReference>
<keyword evidence="2" id="KW-0479">Metal-binding</keyword>
<feature type="transmembrane region" description="Helical" evidence="4">
    <location>
        <begin position="257"/>
        <end position="278"/>
    </location>
</feature>
<dbReference type="AlphaFoldDB" id="A0A345UP14"/>
<evidence type="ECO:0000256" key="1">
    <source>
        <dbReference type="ARBA" id="ARBA00010996"/>
    </source>
</evidence>
<evidence type="ECO:0000313" key="5">
    <source>
        <dbReference type="EMBL" id="AXJ02216.1"/>
    </source>
</evidence>
<proteinExistence type="inferred from homology"/>
<dbReference type="EMBL" id="CP027806">
    <property type="protein sequence ID" value="AXJ02216.1"/>
    <property type="molecule type" value="Genomic_DNA"/>
</dbReference>
<keyword evidence="2" id="KW-0186">Copper</keyword>
<feature type="binding site" evidence="2">
    <location>
        <position position="100"/>
    </location>
    <ligand>
        <name>Cu cation</name>
        <dbReference type="ChEBI" id="CHEBI:23378"/>
    </ligand>
</feature>
<sequence length="291" mass="32596">MINPQYSSLNFSVKIQLLTLLLFTTLFATDGLFAQTTNPATEANARLLEQLQIQEQLGEYLPEDLVFTNEFGEEVKLSSFFESDRPVLLNLIYFSCPSICSLILNGVADAVEQVRWTPGVEYDIVTISIDPNEDYQLASQVKQGYADRMNKSGIEEGWHFLTGTQENIDAISESVGIPFVWSEEAQEFLHGSAIMFISPEMRITRYLYGVSYREMDVRNALFDAAGGRVGSTLERIALYCFTFDPDSGSYVPYAMNIMKVGGVVILLGLGIFLGGFWLRERKKDATGLSFD</sequence>
<dbReference type="SUPFAM" id="SSF52833">
    <property type="entry name" value="Thioredoxin-like"/>
    <property type="match status" value="1"/>
</dbReference>
<dbReference type="GO" id="GO:0046872">
    <property type="term" value="F:metal ion binding"/>
    <property type="evidence" value="ECO:0007669"/>
    <property type="project" value="UniProtKB-KW"/>
</dbReference>
<keyword evidence="4" id="KW-1133">Transmembrane helix</keyword>
<comment type="similarity">
    <text evidence="1">Belongs to the SCO1/2 family.</text>
</comment>
<keyword evidence="4" id="KW-0472">Membrane</keyword>